<keyword evidence="1" id="KW-0805">Transcription regulation</keyword>
<keyword evidence="3" id="KW-0804">Transcription</keyword>
<organism evidence="6 7">
    <name type="scientific">Bordetella genomosp. 10</name>
    <dbReference type="NCBI Taxonomy" id="1416804"/>
    <lineage>
        <taxon>Bacteria</taxon>
        <taxon>Pseudomonadati</taxon>
        <taxon>Pseudomonadota</taxon>
        <taxon>Betaproteobacteria</taxon>
        <taxon>Burkholderiales</taxon>
        <taxon>Alcaligenaceae</taxon>
        <taxon>Bordetella</taxon>
    </lineage>
</organism>
<evidence type="ECO:0000313" key="6">
    <source>
        <dbReference type="EMBL" id="OZI37190.1"/>
    </source>
</evidence>
<dbReference type="OrthoDB" id="5293507at2"/>
<name>A0A261SKA5_9BORD</name>
<dbReference type="SUPFAM" id="SSF48498">
    <property type="entry name" value="Tetracyclin repressor-like, C-terminal domain"/>
    <property type="match status" value="1"/>
</dbReference>
<evidence type="ECO:0000313" key="7">
    <source>
        <dbReference type="Proteomes" id="UP000216020"/>
    </source>
</evidence>
<dbReference type="AlphaFoldDB" id="A0A261SKA5"/>
<proteinExistence type="predicted"/>
<evidence type="ECO:0000256" key="3">
    <source>
        <dbReference type="ARBA" id="ARBA00023163"/>
    </source>
</evidence>
<evidence type="ECO:0000259" key="5">
    <source>
        <dbReference type="PROSITE" id="PS50977"/>
    </source>
</evidence>
<dbReference type="InterPro" id="IPR009057">
    <property type="entry name" value="Homeodomain-like_sf"/>
</dbReference>
<evidence type="ECO:0000256" key="1">
    <source>
        <dbReference type="ARBA" id="ARBA00023015"/>
    </source>
</evidence>
<evidence type="ECO:0000256" key="4">
    <source>
        <dbReference type="PROSITE-ProRule" id="PRU00335"/>
    </source>
</evidence>
<dbReference type="PRINTS" id="PR00455">
    <property type="entry name" value="HTHTETR"/>
</dbReference>
<dbReference type="PANTHER" id="PTHR47506:SF1">
    <property type="entry name" value="HTH-TYPE TRANSCRIPTIONAL REGULATOR YJDC"/>
    <property type="match status" value="1"/>
</dbReference>
<comment type="caution">
    <text evidence="6">The sequence shown here is derived from an EMBL/GenBank/DDBJ whole genome shotgun (WGS) entry which is preliminary data.</text>
</comment>
<feature type="domain" description="HTH tetR-type" evidence="5">
    <location>
        <begin position="6"/>
        <end position="66"/>
    </location>
</feature>
<gene>
    <name evidence="6" type="ORF">CAL29_01815</name>
</gene>
<dbReference type="PROSITE" id="PS50977">
    <property type="entry name" value="HTH_TETR_2"/>
    <property type="match status" value="1"/>
</dbReference>
<keyword evidence="2 4" id="KW-0238">DNA-binding</keyword>
<dbReference type="SUPFAM" id="SSF46689">
    <property type="entry name" value="Homeodomain-like"/>
    <property type="match status" value="1"/>
</dbReference>
<dbReference type="InterPro" id="IPR036271">
    <property type="entry name" value="Tet_transcr_reg_TetR-rel_C_sf"/>
</dbReference>
<dbReference type="Pfam" id="PF00440">
    <property type="entry name" value="TetR_N"/>
    <property type="match status" value="1"/>
</dbReference>
<protein>
    <submittedName>
        <fullName evidence="6">TetR family transcriptional regulator</fullName>
    </submittedName>
</protein>
<accession>A0A261SKA5</accession>
<feature type="DNA-binding region" description="H-T-H motif" evidence="4">
    <location>
        <begin position="29"/>
        <end position="48"/>
    </location>
</feature>
<sequence length="212" mass="22930">MYAELSPKAAEIVTLTRSLLETGGYNGFSYADISARVQISKASIHYHFPTKADLVREVVARYRAEAREGLAMLDRQLADPAAELNAYADYWSTCIKNGTSSFCICAMLAAELPTLPAEVAAEVQGHFADLTAWLAAILERGAAKGQFRLEASPLIEAKFFMSSVHGAMLAARGFGDPRVFESLVQVPIQRLTAHPAEGRVSASRVPTRSLPG</sequence>
<dbReference type="Gene3D" id="1.10.357.10">
    <property type="entry name" value="Tetracycline Repressor, domain 2"/>
    <property type="match status" value="1"/>
</dbReference>
<dbReference type="GO" id="GO:0003677">
    <property type="term" value="F:DNA binding"/>
    <property type="evidence" value="ECO:0007669"/>
    <property type="project" value="UniProtKB-UniRule"/>
</dbReference>
<dbReference type="InterPro" id="IPR001647">
    <property type="entry name" value="HTH_TetR"/>
</dbReference>
<dbReference type="InterPro" id="IPR011075">
    <property type="entry name" value="TetR_C"/>
</dbReference>
<dbReference type="EMBL" id="NEVM01000001">
    <property type="protein sequence ID" value="OZI37190.1"/>
    <property type="molecule type" value="Genomic_DNA"/>
</dbReference>
<dbReference type="Pfam" id="PF16925">
    <property type="entry name" value="TetR_C_13"/>
    <property type="match status" value="1"/>
</dbReference>
<dbReference type="PANTHER" id="PTHR47506">
    <property type="entry name" value="TRANSCRIPTIONAL REGULATORY PROTEIN"/>
    <property type="match status" value="1"/>
</dbReference>
<keyword evidence="7" id="KW-1185">Reference proteome</keyword>
<reference evidence="7" key="1">
    <citation type="submission" date="2017-05" db="EMBL/GenBank/DDBJ databases">
        <title>Complete and WGS of Bordetella genogroups.</title>
        <authorList>
            <person name="Spilker T."/>
            <person name="Lipuma J."/>
        </authorList>
    </citation>
    <scope>NUCLEOTIDE SEQUENCE [LARGE SCALE GENOMIC DNA]</scope>
    <source>
        <strain evidence="7">AU16122</strain>
    </source>
</reference>
<dbReference type="Proteomes" id="UP000216020">
    <property type="component" value="Unassembled WGS sequence"/>
</dbReference>
<evidence type="ECO:0000256" key="2">
    <source>
        <dbReference type="ARBA" id="ARBA00023125"/>
    </source>
</evidence>